<protein>
    <recommendedName>
        <fullName evidence="3">Teneurin-like YD-shell domain-containing protein</fullName>
    </recommendedName>
</protein>
<dbReference type="InterPro" id="IPR022385">
    <property type="entry name" value="Rhs_assc_core"/>
</dbReference>
<keyword evidence="1" id="KW-0677">Repeat</keyword>
<dbReference type="InterPro" id="IPR031325">
    <property type="entry name" value="RHS_repeat"/>
</dbReference>
<proteinExistence type="predicted"/>
<name>A0A2S5TIM8_9GAMM</name>
<evidence type="ECO:0000259" key="3">
    <source>
        <dbReference type="Pfam" id="PF25023"/>
    </source>
</evidence>
<dbReference type="PANTHER" id="PTHR32305:SF15">
    <property type="entry name" value="PROTEIN RHSA-RELATED"/>
    <property type="match status" value="1"/>
</dbReference>
<comment type="caution">
    <text evidence="4">The sequence shown here is derived from an EMBL/GenBank/DDBJ whole genome shotgun (WGS) entry which is preliminary data.</text>
</comment>
<dbReference type="PANTHER" id="PTHR32305">
    <property type="match status" value="1"/>
</dbReference>
<feature type="domain" description="Teneurin-like YD-shell" evidence="3">
    <location>
        <begin position="1089"/>
        <end position="1350"/>
    </location>
</feature>
<dbReference type="Gene3D" id="2.180.10.10">
    <property type="entry name" value="RHS repeat-associated core"/>
    <property type="match status" value="3"/>
</dbReference>
<dbReference type="InterPro" id="IPR050708">
    <property type="entry name" value="T6SS_VgrG/RHS"/>
</dbReference>
<dbReference type="InterPro" id="IPR006530">
    <property type="entry name" value="YD"/>
</dbReference>
<dbReference type="NCBIfam" id="TIGR01643">
    <property type="entry name" value="YD_repeat_2x"/>
    <property type="match status" value="6"/>
</dbReference>
<feature type="domain" description="Teneurin-like YD-shell" evidence="3">
    <location>
        <begin position="368"/>
        <end position="713"/>
    </location>
</feature>
<evidence type="ECO:0000313" key="4">
    <source>
        <dbReference type="EMBL" id="PPE74668.1"/>
    </source>
</evidence>
<dbReference type="EMBL" id="PSNW01000003">
    <property type="protein sequence ID" value="PPE74668.1"/>
    <property type="molecule type" value="Genomic_DNA"/>
</dbReference>
<evidence type="ECO:0000256" key="2">
    <source>
        <dbReference type="SAM" id="MobiDB-lite"/>
    </source>
</evidence>
<organism evidence="4 5">
    <name type="scientific">Solimonas fluminis</name>
    <dbReference type="NCBI Taxonomy" id="2086571"/>
    <lineage>
        <taxon>Bacteria</taxon>
        <taxon>Pseudomonadati</taxon>
        <taxon>Pseudomonadota</taxon>
        <taxon>Gammaproteobacteria</taxon>
        <taxon>Nevskiales</taxon>
        <taxon>Nevskiaceae</taxon>
        <taxon>Solimonas</taxon>
    </lineage>
</organism>
<dbReference type="InterPro" id="IPR056823">
    <property type="entry name" value="TEN-like_YD-shell"/>
</dbReference>
<keyword evidence="5" id="KW-1185">Reference proteome</keyword>
<reference evidence="4 5" key="1">
    <citation type="submission" date="2018-02" db="EMBL/GenBank/DDBJ databases">
        <title>Genome sequencing of Solimonas sp. HR-BB.</title>
        <authorList>
            <person name="Lee Y."/>
            <person name="Jeon C.O."/>
        </authorList>
    </citation>
    <scope>NUCLEOTIDE SEQUENCE [LARGE SCALE GENOMIC DNA]</scope>
    <source>
        <strain evidence="4 5">HR-BB</strain>
    </source>
</reference>
<dbReference type="Proteomes" id="UP000238220">
    <property type="component" value="Unassembled WGS sequence"/>
</dbReference>
<evidence type="ECO:0000313" key="5">
    <source>
        <dbReference type="Proteomes" id="UP000238220"/>
    </source>
</evidence>
<dbReference type="Pfam" id="PF25023">
    <property type="entry name" value="TEN_YD-shell"/>
    <property type="match status" value="2"/>
</dbReference>
<dbReference type="Pfam" id="PF05593">
    <property type="entry name" value="RHS_repeat"/>
    <property type="match status" value="5"/>
</dbReference>
<accession>A0A2S5TIM8</accession>
<sequence>MIAASALPRRAPATGSREAGGWRLTAMAGYRTKAGDWGRILAGIGQIRAAGMPVEIPDSLVTLQRNAPSALLQARHLANGLAMRNGLLRFPRSILMPCLLLLLAMGMLGYTPTSHACPSVTTLLSSSPPYYATVGQCGSELISRDLARQACWDFVIAHGYPINGFCNTSVGPDGSAYYGAGGLGPSGPSSGPPYFLARYHFCEVWMGDRAVWSKDTLRIYDRNTNSSAACPAPPPVREERQSANNNICSVTGEQNAKGGQKEFGNPVDCTTGRKIQTEVDYADADFRMERSYSTEWLTSNDPAGWGFPRPQLSVTTTLSYDVAVFTLGNWRRVFLRSTGATNWTSSRIDDGELLQVNGQQVFRTATGRKYEFDSTGRLSARIEVDGRRLDVGYASNAYGGTTQVHTHSATGHVYQMAFDANGRIAEFVNPAGASIYYSWDVQGRLATVTYPDDTPLVSTDNPVRQYLYEDSANLKALTGIIDENGDRFATYAYDNHGRTVLSEHAGGAGRHSFDYIDPAITRVREYFDATRYTEREITFGTPASQRGPRVTSIAYTQCPDCSLASNTESYTYDSNGWLTNKLDRRGINTGYIFSNYGYEISRTEAKNTPLSRTISTGRNGFQQPIQVVQAGRYHYRSYNGFGQITQDYHYTTTGGSRLITNFGYDTSRRLISINGPRTDISDVTNFTYDSQRNVSQVTRPGNLITQITHYNASGQPLRILDPNGVETLLTYDARQRLLSTSTAGETTTLEYDKVGQLKKVTTPDGAWLAYSYDAAHRLTGIADPDGNRIEYTLDWAGNRTAEKVYDPANSLRRSQTRIYDGLSRLKEIQGADGQIRSFTYDGNGNLLTQTVDSRTTTHEYDPLERLTRITDPASGLTQYGYSAWDELTSVTDPRTLSTAYTVNTFGEVTQLQSPDTGTSTATYDSAGNLKTRTDAKGQVVTYSYDALNRLTQAAYTGGPSISYSYDAGPYGKGRLTGINGPGASLAWTYTPHGRVASQTQVVGARTLVTGYSYDSAGRLATQTLPSGKVVGYHWTLNRLTSVTLDGNPVASNLQDEPFGPIKQWDFANGEQVQKSFDLSGRMTAHSLGTLGYDTADRITGLTHGGLSHLTGTKTYGYDALDRLTSYLGASFHIGYGYDANGNRSQQTGTAGTTDYTTSPTSNRLDSLTDGVTTQGFSYDANGSLTADGSHTYGYDKTGRLTSVDGSTAYAYNGLGQRVSKTASGTGTVYAYDEAGHLVGEYDAATGNPIQETVWMGDTPLAVVKGSGTYYVHADHLNTPRQINDQAGDPVWVWDTITFGGSSPDEDPLATGTAFVYNLRLPGQYYDSETGLHQNHHREYSPPLGRYTEVDPLGLFGGSLSPYTYANQNPLSFTDPEGLLPQGFVDFSAGAGDVLTFGLTAQFRELTDIGTVDRCSSAYAYGEVAGVVGSIATGYLAGTKSVAKASSLNNWQNFSHTLVPRSVLKRFNNPFARWLNKTGNRLNGDHVPPEMHDLIDPVANSVGKSVAEAAKTPPFSPLRQLPNRVPYTPGAAVYGTGSAAMNSCECQ</sequence>
<evidence type="ECO:0000256" key="1">
    <source>
        <dbReference type="ARBA" id="ARBA00022737"/>
    </source>
</evidence>
<feature type="region of interest" description="Disordered" evidence="2">
    <location>
        <begin position="1144"/>
        <end position="1167"/>
    </location>
</feature>
<feature type="compositionally biased region" description="Low complexity" evidence="2">
    <location>
        <begin position="1147"/>
        <end position="1161"/>
    </location>
</feature>
<gene>
    <name evidence="4" type="ORF">C3942_07870</name>
</gene>
<dbReference type="NCBIfam" id="TIGR03696">
    <property type="entry name" value="Rhs_assc_core"/>
    <property type="match status" value="1"/>
</dbReference>